<evidence type="ECO:0000313" key="2">
    <source>
        <dbReference type="Proteomes" id="UP000324832"/>
    </source>
</evidence>
<gene>
    <name evidence="1" type="ORF">LSINAPIS_LOCUS4451</name>
</gene>
<accession>A0A5E4Q0V4</accession>
<reference evidence="1 2" key="1">
    <citation type="submission" date="2017-07" db="EMBL/GenBank/DDBJ databases">
        <authorList>
            <person name="Talla V."/>
            <person name="Backstrom N."/>
        </authorList>
    </citation>
    <scope>NUCLEOTIDE SEQUENCE [LARGE SCALE GENOMIC DNA]</scope>
</reference>
<dbReference type="Proteomes" id="UP000324832">
    <property type="component" value="Unassembled WGS sequence"/>
</dbReference>
<sequence>MPVRPIPRGFQGINSTLALVITRSTCVDVDKQDVTSDYLETPEEHSKSSLNRFDYLRNRYDTKMKLQKKFLPFVGKNCSFAYPVLRAIESVFTAPWYFVKSTLHKIFG</sequence>
<keyword evidence="2" id="KW-1185">Reference proteome</keyword>
<proteinExistence type="predicted"/>
<protein>
    <submittedName>
        <fullName evidence="1">Uncharacterized protein</fullName>
    </submittedName>
</protein>
<dbReference type="AlphaFoldDB" id="A0A5E4Q0V4"/>
<organism evidence="1 2">
    <name type="scientific">Leptidea sinapis</name>
    <dbReference type="NCBI Taxonomy" id="189913"/>
    <lineage>
        <taxon>Eukaryota</taxon>
        <taxon>Metazoa</taxon>
        <taxon>Ecdysozoa</taxon>
        <taxon>Arthropoda</taxon>
        <taxon>Hexapoda</taxon>
        <taxon>Insecta</taxon>
        <taxon>Pterygota</taxon>
        <taxon>Neoptera</taxon>
        <taxon>Endopterygota</taxon>
        <taxon>Lepidoptera</taxon>
        <taxon>Glossata</taxon>
        <taxon>Ditrysia</taxon>
        <taxon>Papilionoidea</taxon>
        <taxon>Pieridae</taxon>
        <taxon>Dismorphiinae</taxon>
        <taxon>Leptidea</taxon>
    </lineage>
</organism>
<name>A0A5E4Q0V4_9NEOP</name>
<dbReference type="EMBL" id="FZQP02001138">
    <property type="protein sequence ID" value="VVC91893.1"/>
    <property type="molecule type" value="Genomic_DNA"/>
</dbReference>
<evidence type="ECO:0000313" key="1">
    <source>
        <dbReference type="EMBL" id="VVC91893.1"/>
    </source>
</evidence>